<feature type="transmembrane region" description="Helical" evidence="2">
    <location>
        <begin position="54"/>
        <end position="74"/>
    </location>
</feature>
<keyword evidence="4" id="KW-1185">Reference proteome</keyword>
<dbReference type="KEGG" id="vg:60339542"/>
<reference evidence="3 4" key="2">
    <citation type="journal article" date="2012" name="Virology">
        <title>Temperate membrane-containing halophilic archaeal virus SNJ1 has a circular dsDNA genome identical to that of plasmid pHH205.</title>
        <authorList>
            <person name="Zhang Z."/>
            <person name="Liu Y."/>
            <person name="Wang S."/>
            <person name="Yang D."/>
            <person name="Cheng Y."/>
            <person name="Hu J."/>
            <person name="Chen J."/>
            <person name="Mei Y."/>
            <person name="Shen P."/>
            <person name="Bamford D.H."/>
            <person name="Chen X."/>
        </authorList>
    </citation>
    <scope>NUCLEOTIDE SEQUENCE [LARGE SCALE GENOMIC DNA]</scope>
</reference>
<sequence>MIESPLVVPHEESTVSGQATVTTADSGAAGTTDSLPDHPVDAFFAASNWDRKDLSLALSTLNLVLMLINVWMAIQTLRK</sequence>
<feature type="compositionally biased region" description="Low complexity" evidence="1">
    <location>
        <begin position="19"/>
        <end position="34"/>
    </location>
</feature>
<dbReference type="GeneID" id="60339542"/>
<keyword evidence="2" id="KW-0472">Membrane</keyword>
<protein>
    <submittedName>
        <fullName evidence="3">Uncharacterized protein</fullName>
    </submittedName>
</protein>
<dbReference type="RefSeq" id="YP_010581818.1">
    <property type="nucleotide sequence ID" value="NC_003158.2"/>
</dbReference>
<feature type="region of interest" description="Disordered" evidence="1">
    <location>
        <begin position="1"/>
        <end position="37"/>
    </location>
</feature>
<evidence type="ECO:0000313" key="3">
    <source>
        <dbReference type="EMBL" id="WBE14032.1"/>
    </source>
</evidence>
<evidence type="ECO:0000256" key="2">
    <source>
        <dbReference type="SAM" id="Phobius"/>
    </source>
</evidence>
<dbReference type="Proteomes" id="UP000052103">
    <property type="component" value="Segment"/>
</dbReference>
<organism evidence="3 4">
    <name type="scientific">Saline Natrinema sp. J7-1 virus 1</name>
    <dbReference type="NCBI Taxonomy" id="2847285"/>
    <lineage>
        <taxon>Viruses</taxon>
        <taxon>Singelaviria</taxon>
        <taxon>Helvetiavirae</taxon>
        <taxon>Dividoviricota</taxon>
        <taxon>Laserviricetes</taxon>
        <taxon>Halopanivirales</taxon>
        <taxon>Simuloviridae</taxon>
        <taxon>Yingchengvirus</taxon>
        <taxon>Yingchengvirus sinense</taxon>
        <taxon>Yingchengvirus SNJ1</taxon>
    </lineage>
</organism>
<reference evidence="3 4" key="1">
    <citation type="journal article" date="2003" name="FEMS Microbiol. Lett.">
        <title>Characterization of a novel plasmid from extremely halophilic Archaea: nucleotide sequence and function analysis.</title>
        <authorList>
            <person name="Ye X."/>
            <person name="Ou J."/>
            <person name="Ni L."/>
            <person name="Shi W."/>
            <person name="Shen P."/>
        </authorList>
    </citation>
    <scope>NUCLEOTIDE SEQUENCE [LARGE SCALE GENOMIC DNA]</scope>
</reference>
<name>A0AAF0AI16_9VIRU</name>
<accession>A0AAF0AI16</accession>
<keyword evidence="2" id="KW-0812">Transmembrane</keyword>
<evidence type="ECO:0000313" key="4">
    <source>
        <dbReference type="Proteomes" id="UP000052103"/>
    </source>
</evidence>
<evidence type="ECO:0000256" key="1">
    <source>
        <dbReference type="SAM" id="MobiDB-lite"/>
    </source>
</evidence>
<keyword evidence="2" id="KW-1133">Transmembrane helix</keyword>
<proteinExistence type="predicted"/>
<dbReference type="EMBL" id="AY048850">
    <property type="protein sequence ID" value="WBE14032.1"/>
    <property type="molecule type" value="Genomic_DNA"/>
</dbReference>